<reference evidence="1 2" key="1">
    <citation type="submission" date="2019-02" db="EMBL/GenBank/DDBJ databases">
        <title>Deep-cultivation of Planctomycetes and their phenomic and genomic characterization uncovers novel biology.</title>
        <authorList>
            <person name="Wiegand S."/>
            <person name="Jogler M."/>
            <person name="Boedeker C."/>
            <person name="Pinto D."/>
            <person name="Vollmers J."/>
            <person name="Rivas-Marin E."/>
            <person name="Kohn T."/>
            <person name="Peeters S.H."/>
            <person name="Heuer A."/>
            <person name="Rast P."/>
            <person name="Oberbeckmann S."/>
            <person name="Bunk B."/>
            <person name="Jeske O."/>
            <person name="Meyerdierks A."/>
            <person name="Storesund J.E."/>
            <person name="Kallscheuer N."/>
            <person name="Luecker S."/>
            <person name="Lage O.M."/>
            <person name="Pohl T."/>
            <person name="Merkel B.J."/>
            <person name="Hornburger P."/>
            <person name="Mueller R.-W."/>
            <person name="Bruemmer F."/>
            <person name="Labrenz M."/>
            <person name="Spormann A.M."/>
            <person name="Op den Camp H."/>
            <person name="Overmann J."/>
            <person name="Amann R."/>
            <person name="Jetten M.S.M."/>
            <person name="Mascher T."/>
            <person name="Medema M.H."/>
            <person name="Devos D.P."/>
            <person name="Kaster A.-K."/>
            <person name="Ovreas L."/>
            <person name="Rohde M."/>
            <person name="Galperin M.Y."/>
            <person name="Jogler C."/>
        </authorList>
    </citation>
    <scope>NUCLEOTIDE SEQUENCE [LARGE SCALE GENOMIC DNA]</scope>
    <source>
        <strain evidence="1 2">HG66A1</strain>
    </source>
</reference>
<sequence>MTTSEELSKTLYSDNTQEFMTLANSLATEGTTESVDVLLACFEDDDDYYDEMSVLMHAIERIDPTPVYESLSKGLPDLNDRAPGWSEELVKRHLSVPGIAKEGGFSISAFVCALREVPESLAVAKSIASRLVSDERIPADVLYFFT</sequence>
<dbReference type="Proteomes" id="UP000320421">
    <property type="component" value="Chromosome"/>
</dbReference>
<dbReference type="AlphaFoldDB" id="A0A517PLH5"/>
<name>A0A517PLH5_9PLAN</name>
<evidence type="ECO:0000313" key="2">
    <source>
        <dbReference type="Proteomes" id="UP000320421"/>
    </source>
</evidence>
<accession>A0A517PLH5</accession>
<dbReference type="EMBL" id="CP036266">
    <property type="protein sequence ID" value="QDT20225.1"/>
    <property type="molecule type" value="Genomic_DNA"/>
</dbReference>
<keyword evidence="2" id="KW-1185">Reference proteome</keyword>
<protein>
    <submittedName>
        <fullName evidence="1">Uncharacterized protein</fullName>
    </submittedName>
</protein>
<gene>
    <name evidence="1" type="ORF">HG66A1_20100</name>
</gene>
<organism evidence="1 2">
    <name type="scientific">Gimesia chilikensis</name>
    <dbReference type="NCBI Taxonomy" id="2605989"/>
    <lineage>
        <taxon>Bacteria</taxon>
        <taxon>Pseudomonadati</taxon>
        <taxon>Planctomycetota</taxon>
        <taxon>Planctomycetia</taxon>
        <taxon>Planctomycetales</taxon>
        <taxon>Planctomycetaceae</taxon>
        <taxon>Gimesia</taxon>
    </lineage>
</organism>
<proteinExistence type="predicted"/>
<evidence type="ECO:0000313" key="1">
    <source>
        <dbReference type="EMBL" id="QDT20225.1"/>
    </source>
</evidence>
<dbReference type="RefSeq" id="WP_145182782.1">
    <property type="nucleotide sequence ID" value="NZ_CP036266.1"/>
</dbReference>